<dbReference type="SUPFAM" id="SSF63380">
    <property type="entry name" value="Riboflavin synthase domain-like"/>
    <property type="match status" value="1"/>
</dbReference>
<feature type="binding site" evidence="6">
    <location>
        <position position="159"/>
    </location>
    <ligand>
        <name>FAD</name>
        <dbReference type="ChEBI" id="CHEBI:57692"/>
    </ligand>
</feature>
<comment type="cofactor">
    <cofactor evidence="1 6">
        <name>FAD</name>
        <dbReference type="ChEBI" id="CHEBI:57692"/>
    </cofactor>
</comment>
<reference evidence="8" key="1">
    <citation type="submission" date="2015-01" db="EMBL/GenBank/DDBJ databases">
        <title>The Genome Sequence of Cryptococcus gattii CA1280.</title>
        <authorList>
            <consortium name="The Broad Institute Genomics Platform"/>
            <person name="Cuomo C."/>
            <person name="Litvintseva A."/>
            <person name="Chen Y."/>
            <person name="Heitman J."/>
            <person name="Sun S."/>
            <person name="Springer D."/>
            <person name="Dromer F."/>
            <person name="Young S."/>
            <person name="Zeng Q."/>
            <person name="Gargeya S."/>
            <person name="Abouelleil A."/>
            <person name="Alvarado L."/>
            <person name="Chapman S.B."/>
            <person name="Gainer-Dewar J."/>
            <person name="Goldberg J."/>
            <person name="Griggs A."/>
            <person name="Gujja S."/>
            <person name="Hansen M."/>
            <person name="Howarth C."/>
            <person name="Imamovic A."/>
            <person name="Larimer J."/>
            <person name="Murphy C."/>
            <person name="Naylor J."/>
            <person name="Pearson M."/>
            <person name="Priest M."/>
            <person name="Roberts A."/>
            <person name="Saif S."/>
            <person name="Shea T."/>
            <person name="Sykes S."/>
            <person name="Wortman J."/>
            <person name="Nusbaum C."/>
            <person name="Birren B."/>
        </authorList>
    </citation>
    <scope>NUCLEOTIDE SEQUENCE [LARGE SCALE GENOMIC DNA]</scope>
    <source>
        <strain evidence="8">CA1280</strain>
    </source>
</reference>
<evidence type="ECO:0000256" key="1">
    <source>
        <dbReference type="ARBA" id="ARBA00001974"/>
    </source>
</evidence>
<dbReference type="AlphaFoldDB" id="A0A0D0VUV8"/>
<dbReference type="InterPro" id="IPR039261">
    <property type="entry name" value="FNR_nucleotide-bd"/>
</dbReference>
<dbReference type="GO" id="GO:0016491">
    <property type="term" value="F:oxidoreductase activity"/>
    <property type="evidence" value="ECO:0007669"/>
    <property type="project" value="UniProtKB-KW"/>
</dbReference>
<evidence type="ECO:0000256" key="6">
    <source>
        <dbReference type="PIRSR" id="PIRSR601834-1"/>
    </source>
</evidence>
<dbReference type="PANTHER" id="PTHR19370:SF184">
    <property type="entry name" value="NADH-CYTOCHROME B5 REDUCTASE-LIKE"/>
    <property type="match status" value="1"/>
</dbReference>
<gene>
    <name evidence="8" type="ORF">I312_00200</name>
</gene>
<dbReference type="EMBL" id="KN847973">
    <property type="protein sequence ID" value="KIR50269.1"/>
    <property type="molecule type" value="Genomic_DNA"/>
</dbReference>
<keyword evidence="3 6" id="KW-0285">Flavoprotein</keyword>
<evidence type="ECO:0000256" key="2">
    <source>
        <dbReference type="ARBA" id="ARBA00006105"/>
    </source>
</evidence>
<evidence type="ECO:0000256" key="4">
    <source>
        <dbReference type="ARBA" id="ARBA00022827"/>
    </source>
</evidence>
<dbReference type="InterPro" id="IPR017938">
    <property type="entry name" value="Riboflavin_synthase-like_b-brl"/>
</dbReference>
<dbReference type="PRINTS" id="PR00406">
    <property type="entry name" value="CYTB5RDTASE"/>
</dbReference>
<dbReference type="InterPro" id="IPR008333">
    <property type="entry name" value="Cbr1-like_FAD-bd_dom"/>
</dbReference>
<dbReference type="Pfam" id="PF00970">
    <property type="entry name" value="FAD_binding_6"/>
    <property type="match status" value="1"/>
</dbReference>
<name>A0A0D0VUV8_CRYGA</name>
<evidence type="ECO:0000259" key="7">
    <source>
        <dbReference type="PROSITE" id="PS51384"/>
    </source>
</evidence>
<dbReference type="OrthoDB" id="432685at2759"/>
<feature type="binding site" evidence="6">
    <location>
        <position position="131"/>
    </location>
    <ligand>
        <name>FAD</name>
        <dbReference type="ChEBI" id="CHEBI:57692"/>
    </ligand>
</feature>
<sequence>MACRPSIYAFSRLSFFPNARPFTSARRPTQRSASRKRLYAILGLSLSLPAGYYFFQSSPSLSPSVYSDQELKSSKLLTPFHKLVTIKIPSSSHAFFDRPYRLDGEMADVEGGEVVIQHIMVKSPDIQIERPYTLINDPTVANGEREMRMIVKRVRGGEVGRVVHTAKEGETLGVRGPIPTFSIYPQRYDKIIMISTGTAVSPFLQLLSKLSPSSAPKLELIQAFPILSSRTPDLSQVSVNQAAPIEWDWVNTNEDPSFLPSLEKKFGERLKITRFPQGVIPAGAVQTALEGVNRERVLVLVCLPPWLMRPLCGGMTRNLDQGPVTGLLRELGLGSKQVYKLE</sequence>
<feature type="domain" description="FAD-binding FR-type" evidence="7">
    <location>
        <begin position="64"/>
        <end position="184"/>
    </location>
</feature>
<dbReference type="HOGENOM" id="CLU_003827_9_1_1"/>
<accession>A0A0D0VUV8</accession>
<dbReference type="CDD" id="cd06183">
    <property type="entry name" value="cyt_b5_reduct_like"/>
    <property type="match status" value="1"/>
</dbReference>
<keyword evidence="4 6" id="KW-0274">FAD</keyword>
<comment type="similarity">
    <text evidence="2">Belongs to the flavoprotein pyridine nucleotide cytochrome reductase family.</text>
</comment>
<proteinExistence type="inferred from homology"/>
<feature type="binding site" evidence="6">
    <location>
        <position position="132"/>
    </location>
    <ligand>
        <name>FAD</name>
        <dbReference type="ChEBI" id="CHEBI:57692"/>
    </ligand>
</feature>
<evidence type="ECO:0000256" key="3">
    <source>
        <dbReference type="ARBA" id="ARBA00022630"/>
    </source>
</evidence>
<feature type="binding site" evidence="6">
    <location>
        <position position="130"/>
    </location>
    <ligand>
        <name>FAD</name>
        <dbReference type="ChEBI" id="CHEBI:57692"/>
    </ligand>
</feature>
<evidence type="ECO:0000256" key="5">
    <source>
        <dbReference type="ARBA" id="ARBA00023002"/>
    </source>
</evidence>
<evidence type="ECO:0000313" key="8">
    <source>
        <dbReference type="EMBL" id="KIR50269.1"/>
    </source>
</evidence>
<feature type="binding site" evidence="6">
    <location>
        <position position="152"/>
    </location>
    <ligand>
        <name>FAD</name>
        <dbReference type="ChEBI" id="CHEBI:57692"/>
    </ligand>
</feature>
<dbReference type="PROSITE" id="PS51384">
    <property type="entry name" value="FAD_FR"/>
    <property type="match status" value="1"/>
</dbReference>
<dbReference type="PANTHER" id="PTHR19370">
    <property type="entry name" value="NADH-CYTOCHROME B5 REDUCTASE"/>
    <property type="match status" value="1"/>
</dbReference>
<organism evidence="8">
    <name type="scientific">Cryptococcus bacillisporus CA1280</name>
    <dbReference type="NCBI Taxonomy" id="1296109"/>
    <lineage>
        <taxon>Eukaryota</taxon>
        <taxon>Fungi</taxon>
        <taxon>Dikarya</taxon>
        <taxon>Basidiomycota</taxon>
        <taxon>Agaricomycotina</taxon>
        <taxon>Tremellomycetes</taxon>
        <taxon>Tremellales</taxon>
        <taxon>Cryptococcaceae</taxon>
        <taxon>Cryptococcus</taxon>
        <taxon>Cryptococcus gattii species complex</taxon>
    </lineage>
</organism>
<keyword evidence="5" id="KW-0560">Oxidoreductase</keyword>
<dbReference type="InterPro" id="IPR017927">
    <property type="entry name" value="FAD-bd_FR_type"/>
</dbReference>
<dbReference type="SUPFAM" id="SSF52343">
    <property type="entry name" value="Ferredoxin reductase-like, C-terminal NADP-linked domain"/>
    <property type="match status" value="1"/>
</dbReference>
<feature type="binding site" evidence="6">
    <location>
        <position position="150"/>
    </location>
    <ligand>
        <name>FAD</name>
        <dbReference type="ChEBI" id="CHEBI:57692"/>
    </ligand>
</feature>
<dbReference type="Gene3D" id="2.40.30.10">
    <property type="entry name" value="Translation factors"/>
    <property type="match status" value="1"/>
</dbReference>
<dbReference type="InterPro" id="IPR001834">
    <property type="entry name" value="CBR-like"/>
</dbReference>
<protein>
    <recommendedName>
        <fullName evidence="7">FAD-binding FR-type domain-containing protein</fullName>
    </recommendedName>
</protein>